<organism evidence="1 2">
    <name type="scientific">Pseudoalteromonas rubra</name>
    <dbReference type="NCBI Taxonomy" id="43658"/>
    <lineage>
        <taxon>Bacteria</taxon>
        <taxon>Pseudomonadati</taxon>
        <taxon>Pseudomonadota</taxon>
        <taxon>Gammaproteobacteria</taxon>
        <taxon>Alteromonadales</taxon>
        <taxon>Pseudoalteromonadaceae</taxon>
        <taxon>Pseudoalteromonas</taxon>
    </lineage>
</organism>
<accession>A0A5S3WHP3</accession>
<reference evidence="1 2" key="1">
    <citation type="submission" date="2018-01" db="EMBL/GenBank/DDBJ databases">
        <authorList>
            <person name="Paulsen S."/>
            <person name="Gram L.K."/>
        </authorList>
    </citation>
    <scope>NUCLEOTIDE SEQUENCE [LARGE SCALE GENOMIC DNA]</scope>
    <source>
        <strain evidence="1 2">S2676</strain>
    </source>
</reference>
<dbReference type="AlphaFoldDB" id="A0A5S3WHP3"/>
<name>A0A5S3WHP3_9GAMM</name>
<dbReference type="Proteomes" id="UP000310249">
    <property type="component" value="Unassembled WGS sequence"/>
</dbReference>
<proteinExistence type="predicted"/>
<comment type="caution">
    <text evidence="1">The sequence shown here is derived from an EMBL/GenBank/DDBJ whole genome shotgun (WGS) entry which is preliminary data.</text>
</comment>
<evidence type="ECO:0000313" key="2">
    <source>
        <dbReference type="Proteomes" id="UP000310249"/>
    </source>
</evidence>
<gene>
    <name evidence="1" type="ORF">CWB99_17680</name>
</gene>
<evidence type="ECO:0000313" key="1">
    <source>
        <dbReference type="EMBL" id="TMP26692.1"/>
    </source>
</evidence>
<protein>
    <submittedName>
        <fullName evidence="1">Uncharacterized protein</fullName>
    </submittedName>
</protein>
<reference evidence="2" key="2">
    <citation type="submission" date="2019-06" db="EMBL/GenBank/DDBJ databases">
        <title>Co-occurence of chitin degradation, pigmentation and bioactivity in marine Pseudoalteromonas.</title>
        <authorList>
            <person name="Sonnenschein E.C."/>
            <person name="Bech P.K."/>
        </authorList>
    </citation>
    <scope>NUCLEOTIDE SEQUENCE [LARGE SCALE GENOMIC DNA]</scope>
    <source>
        <strain evidence="2">S2676</strain>
    </source>
</reference>
<dbReference type="EMBL" id="PNCI01000042">
    <property type="protein sequence ID" value="TMP26692.1"/>
    <property type="molecule type" value="Genomic_DNA"/>
</dbReference>
<sequence length="217" mass="24171">MVVLSNDADGDPIGLAESIADIVLANVLVDEQVLPELARREAFSESMLQALPGRYEFLHDPENGFEIVRSGEQITLLFGGERVLYHAGDGQLVNDAGQLTVIFDMQQSQLVSWLGARTGKAFKVRKINDFQPSKADLNRLVGRYFSAELNTQIEICHNGRALGMISAEEVYQLEYCESDLLKTSHEDITRLRIQQCQGTVSLFTGVHNVLNIEFVKT</sequence>